<protein>
    <submittedName>
        <fullName evidence="1">Uncharacterized protein</fullName>
    </submittedName>
</protein>
<name>A0A7J7JN42_BUGNE</name>
<reference evidence="1" key="1">
    <citation type="submission" date="2020-06" db="EMBL/GenBank/DDBJ databases">
        <title>Draft genome of Bugula neritina, a colonial animal packing powerful symbionts and potential medicines.</title>
        <authorList>
            <person name="Rayko M."/>
        </authorList>
    </citation>
    <scope>NUCLEOTIDE SEQUENCE [LARGE SCALE GENOMIC DNA]</scope>
    <source>
        <strain evidence="1">Kwan_BN1</strain>
    </source>
</reference>
<evidence type="ECO:0000313" key="1">
    <source>
        <dbReference type="EMBL" id="KAF6026846.1"/>
    </source>
</evidence>
<proteinExistence type="predicted"/>
<keyword evidence="2" id="KW-1185">Reference proteome</keyword>
<gene>
    <name evidence="1" type="ORF">EB796_014830</name>
</gene>
<organism evidence="1 2">
    <name type="scientific">Bugula neritina</name>
    <name type="common">Brown bryozoan</name>
    <name type="synonym">Sertularia neritina</name>
    <dbReference type="NCBI Taxonomy" id="10212"/>
    <lineage>
        <taxon>Eukaryota</taxon>
        <taxon>Metazoa</taxon>
        <taxon>Spiralia</taxon>
        <taxon>Lophotrochozoa</taxon>
        <taxon>Bryozoa</taxon>
        <taxon>Gymnolaemata</taxon>
        <taxon>Cheilostomatida</taxon>
        <taxon>Flustrina</taxon>
        <taxon>Buguloidea</taxon>
        <taxon>Bugulidae</taxon>
        <taxon>Bugula</taxon>
    </lineage>
</organism>
<sequence length="111" mass="13197">MAEFHHYCDFIILPLAKEGLLHFLYIKSHQVEYKMLNEKWPHILTEEKNAFRVRGQIVAMSTNEEKRVRRWCNSTGCRRYSVYLTAGIVSRPYRCVLSKTVKISPYQKHHA</sequence>
<evidence type="ECO:0000313" key="2">
    <source>
        <dbReference type="Proteomes" id="UP000593567"/>
    </source>
</evidence>
<dbReference type="Proteomes" id="UP000593567">
    <property type="component" value="Unassembled WGS sequence"/>
</dbReference>
<dbReference type="AlphaFoldDB" id="A0A7J7JN42"/>
<dbReference type="EMBL" id="VXIV02002196">
    <property type="protein sequence ID" value="KAF6026846.1"/>
    <property type="molecule type" value="Genomic_DNA"/>
</dbReference>
<dbReference type="OrthoDB" id="9984614at2759"/>
<comment type="caution">
    <text evidence="1">The sequence shown here is derived from an EMBL/GenBank/DDBJ whole genome shotgun (WGS) entry which is preliminary data.</text>
</comment>
<accession>A0A7J7JN42</accession>